<name>A0A3M0YXT9_9BACT</name>
<evidence type="ECO:0000313" key="5">
    <source>
        <dbReference type="EMBL" id="RMD76862.1"/>
    </source>
</evidence>
<dbReference type="InterPro" id="IPR027417">
    <property type="entry name" value="P-loop_NTPase"/>
</dbReference>
<comment type="caution">
    <text evidence="5">The sequence shown here is derived from an EMBL/GenBank/DDBJ whole genome shotgun (WGS) entry which is preliminary data.</text>
</comment>
<dbReference type="CDD" id="cd17916">
    <property type="entry name" value="DEXHc_UvrB"/>
    <property type="match status" value="1"/>
</dbReference>
<dbReference type="GO" id="GO:0009380">
    <property type="term" value="C:excinuclease repair complex"/>
    <property type="evidence" value="ECO:0007669"/>
    <property type="project" value="InterPro"/>
</dbReference>
<dbReference type="InterPro" id="IPR004807">
    <property type="entry name" value="UvrB"/>
</dbReference>
<keyword evidence="1" id="KW-0963">Cytoplasm</keyword>
<dbReference type="GO" id="GO:0016887">
    <property type="term" value="F:ATP hydrolysis activity"/>
    <property type="evidence" value="ECO:0007669"/>
    <property type="project" value="InterPro"/>
</dbReference>
<organism evidence="5 6">
    <name type="scientific">Candidatus Dojkabacteria bacterium</name>
    <dbReference type="NCBI Taxonomy" id="2099670"/>
    <lineage>
        <taxon>Bacteria</taxon>
        <taxon>Candidatus Dojkabacteria</taxon>
    </lineage>
</organism>
<gene>
    <name evidence="5" type="ORF">D6810_02785</name>
</gene>
<dbReference type="GO" id="GO:0005524">
    <property type="term" value="F:ATP binding"/>
    <property type="evidence" value="ECO:0007669"/>
    <property type="project" value="UniProtKB-KW"/>
</dbReference>
<sequence length="410" mass="46903">MGFKLHSKFVPLGDQPAAIEALSAGIERGWKHQTLVGATGTGKTFTMANIISNIGLPTLVLSHNKTLAAQLYSEFREFFPENAVEYFVSYYDYYQPEAYVPAKDLYIEKDSDINDVIERYRNTATMSLLTRRDVVIVSTVSCIYGLGNPDDYTALSIKLSVGETVNRDKLLTRLRDMQYERVNTDFDFGTYRVRGDIIDVNLPVSSDLALRIEFSGDEIDVLKLINPISGELIAKVDEYTIFPSKHNVSPEEKLKRVIPKIREDLEKEVKAFHDSGKIVEATRLSQRVNFDLEMIEETGYTKGIENYSRYIDGREIGTPPSTLLDYFPDDFLLFIDESHITIPQIEGMYNGDYARKKNLVDYGFRMKSAFDNRPLKFDEFLNRINQVIYVSATPREWELQMSRNSKVSLS</sequence>
<dbReference type="Proteomes" id="UP000269410">
    <property type="component" value="Unassembled WGS sequence"/>
</dbReference>
<dbReference type="InterPro" id="IPR014001">
    <property type="entry name" value="Helicase_ATP-bd"/>
</dbReference>
<evidence type="ECO:0000256" key="3">
    <source>
        <dbReference type="ARBA" id="ARBA00022840"/>
    </source>
</evidence>
<dbReference type="PANTHER" id="PTHR24029">
    <property type="entry name" value="UVRABC SYSTEM PROTEIN B"/>
    <property type="match status" value="1"/>
</dbReference>
<evidence type="ECO:0000256" key="1">
    <source>
        <dbReference type="ARBA" id="ARBA00022490"/>
    </source>
</evidence>
<dbReference type="GO" id="GO:0003677">
    <property type="term" value="F:DNA binding"/>
    <property type="evidence" value="ECO:0007669"/>
    <property type="project" value="InterPro"/>
</dbReference>
<dbReference type="Gene3D" id="3.40.50.300">
    <property type="entry name" value="P-loop containing nucleotide triphosphate hydrolases"/>
    <property type="match status" value="2"/>
</dbReference>
<dbReference type="PROSITE" id="PS51192">
    <property type="entry name" value="HELICASE_ATP_BIND_1"/>
    <property type="match status" value="1"/>
</dbReference>
<evidence type="ECO:0000313" key="6">
    <source>
        <dbReference type="Proteomes" id="UP000269410"/>
    </source>
</evidence>
<dbReference type="Pfam" id="PF17757">
    <property type="entry name" value="UvrB_inter"/>
    <property type="match status" value="1"/>
</dbReference>
<accession>A0A3M0YXT9</accession>
<proteinExistence type="predicted"/>
<dbReference type="SMART" id="SM00487">
    <property type="entry name" value="DEXDc"/>
    <property type="match status" value="1"/>
</dbReference>
<dbReference type="EMBL" id="RFKV01000089">
    <property type="protein sequence ID" value="RMD76862.1"/>
    <property type="molecule type" value="Genomic_DNA"/>
</dbReference>
<protein>
    <recommendedName>
        <fullName evidence="4">Helicase ATP-binding domain-containing protein</fullName>
    </recommendedName>
</protein>
<dbReference type="InterPro" id="IPR041471">
    <property type="entry name" value="UvrB_inter"/>
</dbReference>
<dbReference type="InterPro" id="IPR006935">
    <property type="entry name" value="Helicase/UvrB_N"/>
</dbReference>
<dbReference type="PANTHER" id="PTHR24029:SF0">
    <property type="entry name" value="UVRABC SYSTEM PROTEIN B"/>
    <property type="match status" value="1"/>
</dbReference>
<keyword evidence="3" id="KW-0067">ATP-binding</keyword>
<keyword evidence="2" id="KW-0547">Nucleotide-binding</keyword>
<feature type="domain" description="Helicase ATP-binding" evidence="4">
    <location>
        <begin position="24"/>
        <end position="181"/>
    </location>
</feature>
<evidence type="ECO:0000256" key="2">
    <source>
        <dbReference type="ARBA" id="ARBA00022741"/>
    </source>
</evidence>
<evidence type="ECO:0000259" key="4">
    <source>
        <dbReference type="PROSITE" id="PS51192"/>
    </source>
</evidence>
<dbReference type="GO" id="GO:0006289">
    <property type="term" value="P:nucleotide-excision repair"/>
    <property type="evidence" value="ECO:0007669"/>
    <property type="project" value="InterPro"/>
</dbReference>
<reference evidence="5 6" key="1">
    <citation type="submission" date="2018-10" db="EMBL/GenBank/DDBJ databases">
        <title>Thermophilic Lithotrophy and Phototrophy in an Intertidal, Iron-rich, Geothermal Spring.</title>
        <authorList>
            <person name="Ward L.M."/>
            <person name="Idei A."/>
            <person name="Nakagawa M."/>
            <person name="Ueno Y."/>
            <person name="Fischer W."/>
            <person name="Mcglynn S.E."/>
        </authorList>
    </citation>
    <scope>NUCLEOTIDE SEQUENCE [LARGE SCALE GENOMIC DNA]</scope>
    <source>
        <strain evidence="5">J137</strain>
    </source>
</reference>
<dbReference type="AlphaFoldDB" id="A0A3M0YXT9"/>
<dbReference type="Pfam" id="PF04851">
    <property type="entry name" value="ResIII"/>
    <property type="match status" value="1"/>
</dbReference>
<dbReference type="SUPFAM" id="SSF52540">
    <property type="entry name" value="P-loop containing nucleoside triphosphate hydrolases"/>
    <property type="match status" value="1"/>
</dbReference>